<evidence type="ECO:0000313" key="3">
    <source>
        <dbReference type="Proteomes" id="UP000448292"/>
    </source>
</evidence>
<gene>
    <name evidence="2" type="ORF">DPQ33_13165</name>
</gene>
<dbReference type="AlphaFoldDB" id="A0A7M3MCS8"/>
<evidence type="ECO:0000313" key="2">
    <source>
        <dbReference type="EMBL" id="TVM16264.1"/>
    </source>
</evidence>
<name>A0A7M3MCS8_9BACT</name>
<protein>
    <submittedName>
        <fullName evidence="2">Uncharacterized protein</fullName>
    </submittedName>
</protein>
<sequence length="188" mass="19556">MDVTAPQGYGAGTAIRGLRTYASQTAFSAPLAPVAKAAQTTASSGNDEADDRSPAETQSAGTSSSRTRSIGFRLGPLAIRYTTEEPEVAPGVSWDDLVSEAERLAAYDGKATYTAEHEVAELRSSLAESPLDRLAREVGEASSQNLVAAEQTAADIPSAAMRRATSAYADAASLAYRTQPGAVWSAIL</sequence>
<dbReference type="OrthoDB" id="9867594at2"/>
<proteinExistence type="predicted"/>
<evidence type="ECO:0000256" key="1">
    <source>
        <dbReference type="SAM" id="MobiDB-lite"/>
    </source>
</evidence>
<dbReference type="RefSeq" id="WP_144303692.1">
    <property type="nucleotide sequence ID" value="NZ_QMIE01000012.1"/>
</dbReference>
<keyword evidence="3" id="KW-1185">Reference proteome</keyword>
<feature type="region of interest" description="Disordered" evidence="1">
    <location>
        <begin position="33"/>
        <end position="68"/>
    </location>
</feature>
<comment type="caution">
    <text evidence="2">The sequence shown here is derived from an EMBL/GenBank/DDBJ whole genome shotgun (WGS) entry which is preliminary data.</text>
</comment>
<dbReference type="Proteomes" id="UP000448292">
    <property type="component" value="Unassembled WGS sequence"/>
</dbReference>
<feature type="compositionally biased region" description="Polar residues" evidence="1">
    <location>
        <begin position="55"/>
        <end position="68"/>
    </location>
</feature>
<organism evidence="2 3">
    <name type="scientific">Oceanidesulfovibrio indonesiensis</name>
    <dbReference type="NCBI Taxonomy" id="54767"/>
    <lineage>
        <taxon>Bacteria</taxon>
        <taxon>Pseudomonadati</taxon>
        <taxon>Thermodesulfobacteriota</taxon>
        <taxon>Desulfovibrionia</taxon>
        <taxon>Desulfovibrionales</taxon>
        <taxon>Desulfovibrionaceae</taxon>
        <taxon>Oceanidesulfovibrio</taxon>
    </lineage>
</organism>
<reference evidence="2 3" key="1">
    <citation type="submission" date="2018-06" db="EMBL/GenBank/DDBJ databases">
        <title>Complete genome of Desulfovibrio indonesiensis P37SLT.</title>
        <authorList>
            <person name="Crispim J.S."/>
            <person name="Vidigal P.M.P."/>
            <person name="Silva L.C.F."/>
            <person name="Laguardia C.N."/>
            <person name="Araujo L.C."/>
            <person name="Dias R.S."/>
            <person name="Sousa M.P."/>
            <person name="Paula S.O."/>
            <person name="Silva C."/>
        </authorList>
    </citation>
    <scope>NUCLEOTIDE SEQUENCE [LARGE SCALE GENOMIC DNA]</scope>
    <source>
        <strain evidence="2 3">P37SLT</strain>
    </source>
</reference>
<dbReference type="EMBL" id="QMIE01000012">
    <property type="protein sequence ID" value="TVM16264.1"/>
    <property type="molecule type" value="Genomic_DNA"/>
</dbReference>
<accession>A0A7M3MCS8</accession>